<feature type="transmembrane region" description="Helical" evidence="1">
    <location>
        <begin position="12"/>
        <end position="32"/>
    </location>
</feature>
<keyword evidence="1" id="KW-0472">Membrane</keyword>
<proteinExistence type="predicted"/>
<dbReference type="Proteomes" id="UP000770889">
    <property type="component" value="Unassembled WGS sequence"/>
</dbReference>
<protein>
    <submittedName>
        <fullName evidence="2">Uncharacterized protein</fullName>
    </submittedName>
</protein>
<organism evidence="2 3">
    <name type="scientific">Candidatus Thiodiazotropha taylori</name>
    <dbReference type="NCBI Taxonomy" id="2792791"/>
    <lineage>
        <taxon>Bacteria</taxon>
        <taxon>Pseudomonadati</taxon>
        <taxon>Pseudomonadota</taxon>
        <taxon>Gammaproteobacteria</taxon>
        <taxon>Chromatiales</taxon>
        <taxon>Sedimenticolaceae</taxon>
        <taxon>Candidatus Thiodiazotropha</taxon>
    </lineage>
</organism>
<evidence type="ECO:0000256" key="1">
    <source>
        <dbReference type="SAM" id="Phobius"/>
    </source>
</evidence>
<dbReference type="AlphaFoldDB" id="A0A944QTT9"/>
<accession>A0A944QTT9</accession>
<dbReference type="EMBL" id="JAHHGM010000008">
    <property type="protein sequence ID" value="MBT2989432.1"/>
    <property type="molecule type" value="Genomic_DNA"/>
</dbReference>
<evidence type="ECO:0000313" key="2">
    <source>
        <dbReference type="EMBL" id="MBT2989432.1"/>
    </source>
</evidence>
<gene>
    <name evidence="2" type="ORF">KME65_10760</name>
</gene>
<name>A0A944QTT9_9GAMM</name>
<sequence length="105" mass="12312">MFNLLKYKCLLGYLWTSAIAAGVLTIIFFTFIDPIHVANMLELQNDTALYEVKIYAWVFCAIWFSMNTSTYLAYYFGQLVKKMEKEEQQRTERSKSVNDSHFEIG</sequence>
<keyword evidence="1" id="KW-0812">Transmembrane</keyword>
<reference evidence="2 3" key="1">
    <citation type="submission" date="2021-05" db="EMBL/GenBank/DDBJ databases">
        <title>Genetic and Functional Diversity in Clade A Lucinid endosymbionts from the Bahamas.</title>
        <authorList>
            <person name="Giani N.M."/>
            <person name="Engel A.S."/>
            <person name="Campbell B.J."/>
        </authorList>
    </citation>
    <scope>NUCLEOTIDE SEQUENCE [LARGE SCALE GENOMIC DNA]</scope>
    <source>
        <strain evidence="2">LUC16012Gg_MoonRockCtena</strain>
    </source>
</reference>
<keyword evidence="1" id="KW-1133">Transmembrane helix</keyword>
<comment type="caution">
    <text evidence="2">The sequence shown here is derived from an EMBL/GenBank/DDBJ whole genome shotgun (WGS) entry which is preliminary data.</text>
</comment>
<feature type="transmembrane region" description="Helical" evidence="1">
    <location>
        <begin position="52"/>
        <end position="76"/>
    </location>
</feature>
<evidence type="ECO:0000313" key="3">
    <source>
        <dbReference type="Proteomes" id="UP000770889"/>
    </source>
</evidence>